<evidence type="ECO:0000313" key="1">
    <source>
        <dbReference type="EMBL" id="MFC6355756.1"/>
    </source>
</evidence>
<dbReference type="EMBL" id="JBHSTP010000001">
    <property type="protein sequence ID" value="MFC6355756.1"/>
    <property type="molecule type" value="Genomic_DNA"/>
</dbReference>
<protein>
    <submittedName>
        <fullName evidence="1">Uncharacterized protein</fullName>
    </submittedName>
</protein>
<accession>A0ABW1VFF8</accession>
<evidence type="ECO:0000313" key="2">
    <source>
        <dbReference type="Proteomes" id="UP001596306"/>
    </source>
</evidence>
<organism evidence="1 2">
    <name type="scientific">Luethyella okanaganae</name>
    <dbReference type="NCBI Taxonomy" id="69372"/>
    <lineage>
        <taxon>Bacteria</taxon>
        <taxon>Bacillati</taxon>
        <taxon>Actinomycetota</taxon>
        <taxon>Actinomycetes</taxon>
        <taxon>Micrococcales</taxon>
        <taxon>Microbacteriaceae</taxon>
        <taxon>Luethyella</taxon>
    </lineage>
</organism>
<gene>
    <name evidence="1" type="ORF">ACFQB0_06510</name>
</gene>
<comment type="caution">
    <text evidence="1">The sequence shown here is derived from an EMBL/GenBank/DDBJ whole genome shotgun (WGS) entry which is preliminary data.</text>
</comment>
<name>A0ABW1VFF8_9MICO</name>
<keyword evidence="2" id="KW-1185">Reference proteome</keyword>
<dbReference type="RefSeq" id="WP_386729001.1">
    <property type="nucleotide sequence ID" value="NZ_JBHSTP010000001.1"/>
</dbReference>
<dbReference type="Proteomes" id="UP001596306">
    <property type="component" value="Unassembled WGS sequence"/>
</dbReference>
<proteinExistence type="predicted"/>
<reference evidence="2" key="1">
    <citation type="journal article" date="2019" name="Int. J. Syst. Evol. Microbiol.">
        <title>The Global Catalogue of Microorganisms (GCM) 10K type strain sequencing project: providing services to taxonomists for standard genome sequencing and annotation.</title>
        <authorList>
            <consortium name="The Broad Institute Genomics Platform"/>
            <consortium name="The Broad Institute Genome Sequencing Center for Infectious Disease"/>
            <person name="Wu L."/>
            <person name="Ma J."/>
        </authorList>
    </citation>
    <scope>NUCLEOTIDE SEQUENCE [LARGE SCALE GENOMIC DNA]</scope>
    <source>
        <strain evidence="2">CCUG 43304</strain>
    </source>
</reference>
<sequence>MPFKVDYFVERYAAMRRGVQPHPYHIDETTCEELLSMDFVFLAADGGRTKKLFGFYADLEQEHYSAYTIDGNHLLNEDQPE</sequence>